<name>A0AA43GYN9_9CYAN</name>
<dbReference type="InterPro" id="IPR025161">
    <property type="entry name" value="IS402-like_dom"/>
</dbReference>
<comment type="caution">
    <text evidence="3">The sequence shown here is derived from an EMBL/GenBank/DDBJ whole genome shotgun (WGS) entry which is preliminary data.</text>
</comment>
<dbReference type="PANTHER" id="PTHR30007:SF0">
    <property type="entry name" value="TRANSPOSASE"/>
    <property type="match status" value="1"/>
</dbReference>
<dbReference type="Pfam" id="PF13340">
    <property type="entry name" value="DUF4096"/>
    <property type="match status" value="1"/>
</dbReference>
<organism evidence="3 4">
    <name type="scientific">Umezakia ovalisporum FSS-62</name>
    <dbReference type="NCBI Taxonomy" id="2971776"/>
    <lineage>
        <taxon>Bacteria</taxon>
        <taxon>Bacillati</taxon>
        <taxon>Cyanobacteriota</taxon>
        <taxon>Cyanophyceae</taxon>
        <taxon>Nostocales</taxon>
        <taxon>Nodulariaceae</taxon>
        <taxon>Umezakia</taxon>
    </lineage>
</organism>
<evidence type="ECO:0000313" key="3">
    <source>
        <dbReference type="EMBL" id="MDH6063923.1"/>
    </source>
</evidence>
<dbReference type="Proteomes" id="UP001159370">
    <property type="component" value="Unassembled WGS sequence"/>
</dbReference>
<accession>A0AA43GYN9</accession>
<evidence type="ECO:0000313" key="4">
    <source>
        <dbReference type="Proteomes" id="UP001159370"/>
    </source>
</evidence>
<gene>
    <name evidence="3" type="ORF">NWP23_09115</name>
</gene>
<dbReference type="Pfam" id="PF13586">
    <property type="entry name" value="DDE_Tnp_1_2"/>
    <property type="match status" value="1"/>
</dbReference>
<reference evidence="3 4" key="1">
    <citation type="journal article" date="2023" name="J. Phycol.">
        <title>Chrysosporum ovalisporum is synonymous with the true-branching cyanobacterium Umezakia natans (Nostocales/Aphanizomenonaceae).</title>
        <authorList>
            <person name="McGregor G.B."/>
            <person name="Sendall B.C."/>
            <person name="Niiyama Y."/>
            <person name="Tuji A."/>
            <person name="Willis A."/>
        </authorList>
    </citation>
    <scope>NUCLEOTIDE SEQUENCE [LARGE SCALE GENOMIC DNA]</scope>
    <source>
        <strain evidence="3 4">FSS-62</strain>
    </source>
</reference>
<feature type="domain" description="Transposase DDE" evidence="2">
    <location>
        <begin position="180"/>
        <end position="260"/>
    </location>
</feature>
<dbReference type="RefSeq" id="WP_280686518.1">
    <property type="nucleotide sequence ID" value="NZ_JANQDL010000064.1"/>
</dbReference>
<evidence type="ECO:0000259" key="2">
    <source>
        <dbReference type="Pfam" id="PF13586"/>
    </source>
</evidence>
<protein>
    <submittedName>
        <fullName evidence="3">IS5 family transposase</fullName>
    </submittedName>
</protein>
<dbReference type="InterPro" id="IPR025668">
    <property type="entry name" value="Tnp_DDE_dom"/>
</dbReference>
<proteinExistence type="predicted"/>
<feature type="domain" description="Insertion element IS402-like" evidence="1">
    <location>
        <begin position="10"/>
        <end position="82"/>
    </location>
</feature>
<dbReference type="AlphaFoldDB" id="A0AA43GYN9"/>
<sequence>MARKSYPTDLTDMEWEILSPLIPLAKKGGHPPTTDMREICNAIYYHLKTGCQWNMLPGDFPPSSTVYSYYRKWQRKEVWEKLNHTLRGQVRSKLGISTQPSVIAADSQWVKTAGKKGDVYGFDGGKLVKGRKRQTIVDSLGLLLKVVVSEGNAPERLLAAYALMELMEERPELLEKVEVMWFDSGYDGDKFTLAVWLMIQAHVEVMGRAGKEFEVLPKGWVVERTFAWFNQYHCLSKDYEGLPEMSEAAIYAVMTRIMLRRLAV</sequence>
<dbReference type="EMBL" id="JANQDL010000064">
    <property type="protein sequence ID" value="MDH6063923.1"/>
    <property type="molecule type" value="Genomic_DNA"/>
</dbReference>
<evidence type="ECO:0000259" key="1">
    <source>
        <dbReference type="Pfam" id="PF13340"/>
    </source>
</evidence>
<dbReference type="NCBIfam" id="NF033580">
    <property type="entry name" value="transpos_IS5_3"/>
    <property type="match status" value="1"/>
</dbReference>
<dbReference type="PANTHER" id="PTHR30007">
    <property type="entry name" value="PHP DOMAIN PROTEIN"/>
    <property type="match status" value="1"/>
</dbReference>